<dbReference type="RefSeq" id="WP_234603664.1">
    <property type="nucleotide sequence ID" value="NZ_CP094997.1"/>
</dbReference>
<name>A0A9X1PPK8_9BACT</name>
<gene>
    <name evidence="8" type="primary">fdhA</name>
    <name evidence="8" type="ORF">LXM26_26310</name>
</gene>
<dbReference type="GO" id="GO:0018467">
    <property type="term" value="F:formaldehyde dehydrogenase (NAD+) activity"/>
    <property type="evidence" value="ECO:0007669"/>
    <property type="project" value="UniProtKB-EC"/>
</dbReference>
<feature type="domain" description="Alcohol dehydrogenase-like N-terminal" evidence="7">
    <location>
        <begin position="34"/>
        <end position="152"/>
    </location>
</feature>
<keyword evidence="4" id="KW-0862">Zinc</keyword>
<dbReference type="PROSITE" id="PS00059">
    <property type="entry name" value="ADH_ZINC"/>
    <property type="match status" value="1"/>
</dbReference>
<dbReference type="SUPFAM" id="SSF50129">
    <property type="entry name" value="GroES-like"/>
    <property type="match status" value="1"/>
</dbReference>
<dbReference type="SUPFAM" id="SSF51735">
    <property type="entry name" value="NAD(P)-binding Rossmann-fold domains"/>
    <property type="match status" value="1"/>
</dbReference>
<accession>A0A9X1PPK8</accession>
<evidence type="ECO:0000256" key="4">
    <source>
        <dbReference type="ARBA" id="ARBA00022833"/>
    </source>
</evidence>
<evidence type="ECO:0000313" key="9">
    <source>
        <dbReference type="Proteomes" id="UP001139000"/>
    </source>
</evidence>
<protein>
    <submittedName>
        <fullName evidence="8">Formaldehyde dehydrogenase, glutathione-independent</fullName>
        <ecNumber evidence="8">1.2.1.46</ecNumber>
    </submittedName>
</protein>
<evidence type="ECO:0000256" key="1">
    <source>
        <dbReference type="ARBA" id="ARBA00001947"/>
    </source>
</evidence>
<evidence type="ECO:0000259" key="7">
    <source>
        <dbReference type="Pfam" id="PF08240"/>
    </source>
</evidence>
<comment type="caution">
    <text evidence="8">The sequence shown here is derived from an EMBL/GenBank/DDBJ whole genome shotgun (WGS) entry which is preliminary data.</text>
</comment>
<dbReference type="Gene3D" id="3.90.180.10">
    <property type="entry name" value="Medium-chain alcohol dehydrogenases, catalytic domain"/>
    <property type="match status" value="1"/>
</dbReference>
<dbReference type="InterPro" id="IPR011032">
    <property type="entry name" value="GroES-like_sf"/>
</dbReference>
<dbReference type="InterPro" id="IPR013154">
    <property type="entry name" value="ADH-like_N"/>
</dbReference>
<dbReference type="PANTHER" id="PTHR42813:SF3">
    <property type="entry name" value="GLUTATHIONE-INDEPENDENT FORMALDEHYDE DEHYDROGENASE"/>
    <property type="match status" value="1"/>
</dbReference>
<dbReference type="NCBIfam" id="TIGR02819">
    <property type="entry name" value="fdhA_non_GSH"/>
    <property type="match status" value="1"/>
</dbReference>
<keyword evidence="5 8" id="KW-0560">Oxidoreductase</keyword>
<dbReference type="InterPro" id="IPR014184">
    <property type="entry name" value="HCHO_DH_non_GSH"/>
</dbReference>
<dbReference type="Pfam" id="PF08240">
    <property type="entry name" value="ADH_N"/>
    <property type="match status" value="1"/>
</dbReference>
<proteinExistence type="inferred from homology"/>
<evidence type="ECO:0000256" key="5">
    <source>
        <dbReference type="ARBA" id="ARBA00023002"/>
    </source>
</evidence>
<comment type="cofactor">
    <cofactor evidence="1">
        <name>Zn(2+)</name>
        <dbReference type="ChEBI" id="CHEBI:29105"/>
    </cofactor>
</comment>
<dbReference type="EC" id="1.2.1.46" evidence="8"/>
<reference evidence="8" key="1">
    <citation type="submission" date="2021-12" db="EMBL/GenBank/DDBJ databases">
        <title>Novel species in genus Dyadobacter.</title>
        <authorList>
            <person name="Ma C."/>
        </authorList>
    </citation>
    <scope>NUCLEOTIDE SEQUENCE</scope>
    <source>
        <strain evidence="8">LJ419</strain>
    </source>
</reference>
<comment type="similarity">
    <text evidence="2">Belongs to the zinc-containing alcohol dehydrogenase family.</text>
</comment>
<dbReference type="EMBL" id="JAJTTC010000009">
    <property type="protein sequence ID" value="MCF0065055.1"/>
    <property type="molecule type" value="Genomic_DNA"/>
</dbReference>
<dbReference type="PANTHER" id="PTHR42813">
    <property type="entry name" value="ZINC-TYPE ALCOHOL DEHYDROGENASE-LIKE"/>
    <property type="match status" value="1"/>
</dbReference>
<dbReference type="Gene3D" id="3.40.50.720">
    <property type="entry name" value="NAD(P)-binding Rossmann-like Domain"/>
    <property type="match status" value="1"/>
</dbReference>
<dbReference type="GO" id="GO:0008270">
    <property type="term" value="F:zinc ion binding"/>
    <property type="evidence" value="ECO:0007669"/>
    <property type="project" value="InterPro"/>
</dbReference>
<dbReference type="Proteomes" id="UP001139000">
    <property type="component" value="Unassembled WGS sequence"/>
</dbReference>
<evidence type="ECO:0000256" key="2">
    <source>
        <dbReference type="ARBA" id="ARBA00008072"/>
    </source>
</evidence>
<evidence type="ECO:0000256" key="3">
    <source>
        <dbReference type="ARBA" id="ARBA00022723"/>
    </source>
</evidence>
<evidence type="ECO:0000256" key="6">
    <source>
        <dbReference type="ARBA" id="ARBA00023027"/>
    </source>
</evidence>
<dbReference type="CDD" id="cd08282">
    <property type="entry name" value="PFDH_like"/>
    <property type="match status" value="1"/>
</dbReference>
<keyword evidence="9" id="KW-1185">Reference proteome</keyword>
<keyword evidence="3" id="KW-0479">Metal-binding</keyword>
<sequence>MCQNHGVAYIKPGEVEIQEIEYPKLALGDRKCEHGVILKIVSTNICGSDQHMVRGRTTAPAGLVLGHEITGIVIEAGRDVEYIKVGDLVSVPFNIACGRCRNCKVGQTGICLNVNPARPGAAYGYVDMGGWVGGQAEYVMVPYADFNLLKFPDKDQGMAYIKDLTLLSDIFPTGFHGAVMAGVGPGSIVYVAGAGPVGLACAASCHLLGAAVVIVGDMIRERLDQAKSFGCETIDLTRDTPLEQAIAAIIGVPEVDCFVDCVGFEARGHGANSGTELPATVLNTAMAITRAGGAIGIPGLYVTGDPGAKDKAAQEGSLSIRIGLGWAKSHSFYTGQCPVMKYHRSLMNAILYDKIKIAKAVNVEVISLQDAPRGYKDFDKGAAKKFVIDPHNMIMN</sequence>
<dbReference type="InterPro" id="IPR002328">
    <property type="entry name" value="ADH_Zn_CS"/>
</dbReference>
<organism evidence="8 9">
    <name type="scientific">Dyadobacter chenwenxiniae</name>
    <dbReference type="NCBI Taxonomy" id="2906456"/>
    <lineage>
        <taxon>Bacteria</taxon>
        <taxon>Pseudomonadati</taxon>
        <taxon>Bacteroidota</taxon>
        <taxon>Cytophagia</taxon>
        <taxon>Cytophagales</taxon>
        <taxon>Spirosomataceae</taxon>
        <taxon>Dyadobacter</taxon>
    </lineage>
</organism>
<dbReference type="InterPro" id="IPR036291">
    <property type="entry name" value="NAD(P)-bd_dom_sf"/>
</dbReference>
<keyword evidence="6" id="KW-0520">NAD</keyword>
<dbReference type="AlphaFoldDB" id="A0A9X1PPK8"/>
<evidence type="ECO:0000313" key="8">
    <source>
        <dbReference type="EMBL" id="MCF0065055.1"/>
    </source>
</evidence>